<gene>
    <name evidence="5" type="ORF">GCM10007874_50130</name>
</gene>
<comment type="similarity">
    <text evidence="1">Belongs to the SCO1/2 family.</text>
</comment>
<evidence type="ECO:0000256" key="2">
    <source>
        <dbReference type="ARBA" id="ARBA00023008"/>
    </source>
</evidence>
<evidence type="ECO:0000313" key="5">
    <source>
        <dbReference type="EMBL" id="GLS21996.1"/>
    </source>
</evidence>
<evidence type="ECO:0000259" key="4">
    <source>
        <dbReference type="PROSITE" id="PS51352"/>
    </source>
</evidence>
<evidence type="ECO:0000313" key="6">
    <source>
        <dbReference type="Proteomes" id="UP001156882"/>
    </source>
</evidence>
<dbReference type="PANTHER" id="PTHR12151">
    <property type="entry name" value="ELECTRON TRANSPORT PROTIN SCO1/SENC FAMILY MEMBER"/>
    <property type="match status" value="1"/>
</dbReference>
<dbReference type="EMBL" id="BSPC01000057">
    <property type="protein sequence ID" value="GLS21996.1"/>
    <property type="molecule type" value="Genomic_DNA"/>
</dbReference>
<name>A0ABQ6CUS8_9HYPH</name>
<dbReference type="InterPro" id="IPR013766">
    <property type="entry name" value="Thioredoxin_domain"/>
</dbReference>
<proteinExistence type="inferred from homology"/>
<evidence type="ECO:0000256" key="3">
    <source>
        <dbReference type="SAM" id="SignalP"/>
    </source>
</evidence>
<dbReference type="InterPro" id="IPR003782">
    <property type="entry name" value="SCO1/SenC"/>
</dbReference>
<keyword evidence="3" id="KW-0732">Signal</keyword>
<feature type="chain" id="PRO_5045748722" description="Thioredoxin domain-containing protein" evidence="3">
    <location>
        <begin position="21"/>
        <end position="194"/>
    </location>
</feature>
<feature type="domain" description="Thioredoxin" evidence="4">
    <location>
        <begin position="29"/>
        <end position="191"/>
    </location>
</feature>
<dbReference type="RefSeq" id="WP_284314995.1">
    <property type="nucleotide sequence ID" value="NZ_BSPC01000057.1"/>
</dbReference>
<dbReference type="Gene3D" id="3.40.30.10">
    <property type="entry name" value="Glutaredoxin"/>
    <property type="match status" value="1"/>
</dbReference>
<dbReference type="SUPFAM" id="SSF52833">
    <property type="entry name" value="Thioredoxin-like"/>
    <property type="match status" value="1"/>
</dbReference>
<keyword evidence="6" id="KW-1185">Reference proteome</keyword>
<evidence type="ECO:0000256" key="1">
    <source>
        <dbReference type="ARBA" id="ARBA00010996"/>
    </source>
</evidence>
<sequence length="194" mass="21017">MSAWPARLLLFVLLAVPAQAHDAGHVERLPVIGPAPDFSLTSQDGAHVSLHDFRGKVVAVAFIFASCTDVCPMLTNSMARVQDKLGPAFGPTIAFVSITVDPVHDTPEVLKLYAQNFGANLQGWAFLTGNPTVIRDVARKYGVAVRTTGAGDIDHTLLTSLVDPHGVLRVQYLGAEFDPEEFRRDLLSLLDESR</sequence>
<dbReference type="CDD" id="cd02968">
    <property type="entry name" value="SCO"/>
    <property type="match status" value="1"/>
</dbReference>
<dbReference type="Pfam" id="PF02630">
    <property type="entry name" value="SCO1-SenC"/>
    <property type="match status" value="1"/>
</dbReference>
<dbReference type="InterPro" id="IPR036249">
    <property type="entry name" value="Thioredoxin-like_sf"/>
</dbReference>
<comment type="caution">
    <text evidence="5">The sequence shown here is derived from an EMBL/GenBank/DDBJ whole genome shotgun (WGS) entry which is preliminary data.</text>
</comment>
<accession>A0ABQ6CUS8</accession>
<dbReference type="Proteomes" id="UP001156882">
    <property type="component" value="Unassembled WGS sequence"/>
</dbReference>
<protein>
    <recommendedName>
        <fullName evidence="4">Thioredoxin domain-containing protein</fullName>
    </recommendedName>
</protein>
<reference evidence="6" key="1">
    <citation type="journal article" date="2019" name="Int. J. Syst. Evol. Microbiol.">
        <title>The Global Catalogue of Microorganisms (GCM) 10K type strain sequencing project: providing services to taxonomists for standard genome sequencing and annotation.</title>
        <authorList>
            <consortium name="The Broad Institute Genomics Platform"/>
            <consortium name="The Broad Institute Genome Sequencing Center for Infectious Disease"/>
            <person name="Wu L."/>
            <person name="Ma J."/>
        </authorList>
    </citation>
    <scope>NUCLEOTIDE SEQUENCE [LARGE SCALE GENOMIC DNA]</scope>
    <source>
        <strain evidence="6">NBRC 101365</strain>
    </source>
</reference>
<dbReference type="PANTHER" id="PTHR12151:SF25">
    <property type="entry name" value="LINALOOL DEHYDRATASE_ISOMERASE DOMAIN-CONTAINING PROTEIN"/>
    <property type="match status" value="1"/>
</dbReference>
<organism evidence="5 6">
    <name type="scientific">Labrys miyagiensis</name>
    <dbReference type="NCBI Taxonomy" id="346912"/>
    <lineage>
        <taxon>Bacteria</taxon>
        <taxon>Pseudomonadati</taxon>
        <taxon>Pseudomonadota</taxon>
        <taxon>Alphaproteobacteria</taxon>
        <taxon>Hyphomicrobiales</taxon>
        <taxon>Xanthobacteraceae</taxon>
        <taxon>Labrys</taxon>
    </lineage>
</organism>
<feature type="signal peptide" evidence="3">
    <location>
        <begin position="1"/>
        <end position="20"/>
    </location>
</feature>
<keyword evidence="2" id="KW-0186">Copper</keyword>
<dbReference type="PROSITE" id="PS51352">
    <property type="entry name" value="THIOREDOXIN_2"/>
    <property type="match status" value="1"/>
</dbReference>